<keyword evidence="1" id="KW-0812">Transmembrane</keyword>
<evidence type="ECO:0000256" key="1">
    <source>
        <dbReference type="SAM" id="Phobius"/>
    </source>
</evidence>
<feature type="transmembrane region" description="Helical" evidence="1">
    <location>
        <begin position="37"/>
        <end position="58"/>
    </location>
</feature>
<keyword evidence="3" id="KW-1185">Reference proteome</keyword>
<gene>
    <name evidence="2" type="ORF">SODALDRAFT_328570</name>
</gene>
<dbReference type="EMBL" id="ML119061">
    <property type="protein sequence ID" value="ROT35253.1"/>
    <property type="molecule type" value="Genomic_DNA"/>
</dbReference>
<dbReference type="AlphaFoldDB" id="A0A3N2PL47"/>
<dbReference type="GeneID" id="39579211"/>
<evidence type="ECO:0000313" key="3">
    <source>
        <dbReference type="Proteomes" id="UP000272025"/>
    </source>
</evidence>
<reference evidence="2 3" key="1">
    <citation type="journal article" date="2018" name="Mol. Ecol.">
        <title>The obligate alkalophilic soda-lake fungus Sodiomyces alkalinus has shifted to a protein diet.</title>
        <authorList>
            <person name="Grum-Grzhimaylo A.A."/>
            <person name="Falkoski D.L."/>
            <person name="van den Heuvel J."/>
            <person name="Valero-Jimenez C.A."/>
            <person name="Min B."/>
            <person name="Choi I.G."/>
            <person name="Lipzen A."/>
            <person name="Daum C.G."/>
            <person name="Aanen D.K."/>
            <person name="Tsang A."/>
            <person name="Henrissat B."/>
            <person name="Bilanenko E.N."/>
            <person name="de Vries R.P."/>
            <person name="van Kan J.A.L."/>
            <person name="Grigoriev I.V."/>
            <person name="Debets A.J.M."/>
        </authorList>
    </citation>
    <scope>NUCLEOTIDE SEQUENCE [LARGE SCALE GENOMIC DNA]</scope>
    <source>
        <strain evidence="2 3">F11</strain>
    </source>
</reference>
<sequence length="91" mass="10702">MGREMNSSATLDWTEPFVMILPVPPLVRPPRPGNLRIYYSFLVFPWGVAISFVISWRWSHRSRMSNAQSIKLVMWFFYQFYPVSATPVVVF</sequence>
<feature type="transmembrane region" description="Helical" evidence="1">
    <location>
        <begin position="70"/>
        <end position="90"/>
    </location>
</feature>
<dbReference type="Proteomes" id="UP000272025">
    <property type="component" value="Unassembled WGS sequence"/>
</dbReference>
<name>A0A3N2PL47_SODAK</name>
<proteinExistence type="predicted"/>
<keyword evidence="1" id="KW-0472">Membrane</keyword>
<organism evidence="2 3">
    <name type="scientific">Sodiomyces alkalinus (strain CBS 110278 / VKM F-3762 / F11)</name>
    <name type="common">Alkaliphilic filamentous fungus</name>
    <dbReference type="NCBI Taxonomy" id="1314773"/>
    <lineage>
        <taxon>Eukaryota</taxon>
        <taxon>Fungi</taxon>
        <taxon>Dikarya</taxon>
        <taxon>Ascomycota</taxon>
        <taxon>Pezizomycotina</taxon>
        <taxon>Sordariomycetes</taxon>
        <taxon>Hypocreomycetidae</taxon>
        <taxon>Glomerellales</taxon>
        <taxon>Plectosphaerellaceae</taxon>
        <taxon>Sodiomyces</taxon>
    </lineage>
</organism>
<evidence type="ECO:0000313" key="2">
    <source>
        <dbReference type="EMBL" id="ROT35253.1"/>
    </source>
</evidence>
<dbReference type="RefSeq" id="XP_028463059.1">
    <property type="nucleotide sequence ID" value="XM_028610733.1"/>
</dbReference>
<accession>A0A3N2PL47</accession>
<keyword evidence="1" id="KW-1133">Transmembrane helix</keyword>
<protein>
    <submittedName>
        <fullName evidence="2">Uncharacterized protein</fullName>
    </submittedName>
</protein>